<organism evidence="1">
    <name type="scientific">gut metagenome</name>
    <dbReference type="NCBI Taxonomy" id="749906"/>
    <lineage>
        <taxon>unclassified sequences</taxon>
        <taxon>metagenomes</taxon>
        <taxon>organismal metagenomes</taxon>
    </lineage>
</organism>
<proteinExistence type="predicted"/>
<name>J9G4C2_9ZZZZ</name>
<dbReference type="InterPro" id="IPR038143">
    <property type="entry name" value="NigD-like_C_dom_sf"/>
</dbReference>
<protein>
    <recommendedName>
        <fullName evidence="2">Lipoprotein</fullName>
    </recommendedName>
</protein>
<evidence type="ECO:0008006" key="2">
    <source>
        <dbReference type="Google" id="ProtNLM"/>
    </source>
</evidence>
<evidence type="ECO:0000313" key="1">
    <source>
        <dbReference type="EMBL" id="EJW96662.1"/>
    </source>
</evidence>
<dbReference type="InterPro" id="IPR038179">
    <property type="entry name" value="NigD-like_N_sf"/>
</dbReference>
<sequence>MKKMKFAVCLAALAVVLGFSSCLDSDDSSYPSYQASVTVTGDEVMGYTFYADNGSILVPTSQSAMQAPGLKKIKRAVIAFDLVDATSGQNLESGKRYNIVLHPNYSQGIPTYDVIDCHNNAAADTLVNNQDPIHEMSGLYVKNGYATLGISFQISQTGPFYMNVGYDSSKDVDVDGKTLTLHLYYDQNSKNAYQMVSSLFSFRMPEKEMYNFSSASATDSIDVVLKTKANDYGASVDKELKCRMAVRDFMTPRY</sequence>
<comment type="caution">
    <text evidence="1">The sequence shown here is derived from an EMBL/GenBank/DDBJ whole genome shotgun (WGS) entry which is preliminary data.</text>
</comment>
<gene>
    <name evidence="1" type="ORF">EVA_15242</name>
</gene>
<dbReference type="AlphaFoldDB" id="J9G4C2"/>
<dbReference type="Gene3D" id="2.40.50.500">
    <property type="entry name" value="NigD-like N-terminal OB domain"/>
    <property type="match status" value="1"/>
</dbReference>
<dbReference type="PROSITE" id="PS51257">
    <property type="entry name" value="PROKAR_LIPOPROTEIN"/>
    <property type="match status" value="1"/>
</dbReference>
<accession>J9G4C2</accession>
<dbReference type="Gene3D" id="2.60.40.2370">
    <property type="entry name" value="NigD-like, C-terminal beta sandwich domain"/>
    <property type="match status" value="1"/>
</dbReference>
<dbReference type="EMBL" id="AMCI01005171">
    <property type="protein sequence ID" value="EJW96662.1"/>
    <property type="molecule type" value="Genomic_DNA"/>
</dbReference>
<reference evidence="1" key="1">
    <citation type="journal article" date="2012" name="PLoS ONE">
        <title>Gene sets for utilization of primary and secondary nutrition supplies in the distal gut of endangered iberian lynx.</title>
        <authorList>
            <person name="Alcaide M."/>
            <person name="Messina E."/>
            <person name="Richter M."/>
            <person name="Bargiela R."/>
            <person name="Peplies J."/>
            <person name="Huws S.A."/>
            <person name="Newbold C.J."/>
            <person name="Golyshin P.N."/>
            <person name="Simon M.A."/>
            <person name="Lopez G."/>
            <person name="Yakimov M.M."/>
            <person name="Ferrer M."/>
        </authorList>
    </citation>
    <scope>NUCLEOTIDE SEQUENCE</scope>
</reference>